<dbReference type="Gramene" id="fgenesh1_pg.C_scaffold_3002901">
    <property type="protein sequence ID" value="fgenesh1_pg.C_scaffold_3002901"/>
    <property type="gene ID" value="fgenesh1_pg.C_scaffold_3002901"/>
</dbReference>
<keyword evidence="3" id="KW-1185">Reference proteome</keyword>
<reference evidence="3" key="1">
    <citation type="journal article" date="2011" name="Nat. Genet.">
        <title>The Arabidopsis lyrata genome sequence and the basis of rapid genome size change.</title>
        <authorList>
            <person name="Hu T.T."/>
            <person name="Pattyn P."/>
            <person name="Bakker E.G."/>
            <person name="Cao J."/>
            <person name="Cheng J.-F."/>
            <person name="Clark R.M."/>
            <person name="Fahlgren N."/>
            <person name="Fawcett J.A."/>
            <person name="Grimwood J."/>
            <person name="Gundlach H."/>
            <person name="Haberer G."/>
            <person name="Hollister J.D."/>
            <person name="Ossowski S."/>
            <person name="Ottilar R.P."/>
            <person name="Salamov A.A."/>
            <person name="Schneeberger K."/>
            <person name="Spannagl M."/>
            <person name="Wang X."/>
            <person name="Yang L."/>
            <person name="Nasrallah M.E."/>
            <person name="Bergelson J."/>
            <person name="Carrington J.C."/>
            <person name="Gaut B.S."/>
            <person name="Schmutz J."/>
            <person name="Mayer K.F.X."/>
            <person name="Van de Peer Y."/>
            <person name="Grigoriev I.V."/>
            <person name="Nordborg M."/>
            <person name="Weigel D."/>
            <person name="Guo Y.-L."/>
        </authorList>
    </citation>
    <scope>NUCLEOTIDE SEQUENCE [LARGE SCALE GENOMIC DNA]</scope>
    <source>
        <strain evidence="3">cv. MN47</strain>
    </source>
</reference>
<dbReference type="HOGENOM" id="CLU_1273766_0_0_1"/>
<organism evidence="3">
    <name type="scientific">Arabidopsis lyrata subsp. lyrata</name>
    <name type="common">Lyre-leaved rock-cress</name>
    <dbReference type="NCBI Taxonomy" id="81972"/>
    <lineage>
        <taxon>Eukaryota</taxon>
        <taxon>Viridiplantae</taxon>
        <taxon>Streptophyta</taxon>
        <taxon>Embryophyta</taxon>
        <taxon>Tracheophyta</taxon>
        <taxon>Spermatophyta</taxon>
        <taxon>Magnoliopsida</taxon>
        <taxon>eudicotyledons</taxon>
        <taxon>Gunneridae</taxon>
        <taxon>Pentapetalae</taxon>
        <taxon>rosids</taxon>
        <taxon>malvids</taxon>
        <taxon>Brassicales</taxon>
        <taxon>Brassicaceae</taxon>
        <taxon>Camelineae</taxon>
        <taxon>Arabidopsis</taxon>
    </lineage>
</organism>
<evidence type="ECO:0000313" key="2">
    <source>
        <dbReference type="EMBL" id="EFH62224.1"/>
    </source>
</evidence>
<feature type="transmembrane region" description="Helical" evidence="1">
    <location>
        <begin position="143"/>
        <end position="166"/>
    </location>
</feature>
<feature type="transmembrane region" description="Helical" evidence="1">
    <location>
        <begin position="118"/>
        <end position="137"/>
    </location>
</feature>
<evidence type="ECO:0000313" key="3">
    <source>
        <dbReference type="Proteomes" id="UP000008694"/>
    </source>
</evidence>
<gene>
    <name evidence="2" type="ORF">ARALYDRAFT_343138</name>
</gene>
<dbReference type="EMBL" id="GL348715">
    <property type="protein sequence ID" value="EFH62224.1"/>
    <property type="molecule type" value="Genomic_DNA"/>
</dbReference>
<keyword evidence="1" id="KW-1133">Transmembrane helix</keyword>
<dbReference type="Proteomes" id="UP000008694">
    <property type="component" value="Unassembled WGS sequence"/>
</dbReference>
<feature type="transmembrane region" description="Helical" evidence="1">
    <location>
        <begin position="91"/>
        <end position="111"/>
    </location>
</feature>
<dbReference type="AlphaFoldDB" id="D7L4C8"/>
<name>D7L4C8_ARALL</name>
<evidence type="ECO:0000256" key="1">
    <source>
        <dbReference type="SAM" id="Phobius"/>
    </source>
</evidence>
<accession>D7L4C8</accession>
<keyword evidence="1" id="KW-0812">Transmembrane</keyword>
<sequence length="217" mass="24450">MVLGAFKICSVQQNLKDLSFLFKLWYVAAVLLGFVEGIFMSSLIYRSRNREHTRVGERIPHQIAILKFFVQTAVIYGLGYLQEWIAGFHNAFWWIILVLAFFFHCTITLVFLDLGEDFDILGSILGVTFGLSFTYFKDLQFRFVFPYACATFVLLSLRNTLAIAAAKFSTSASEIPTSVPDGVIVPVPRVDEFAIDMGSDTHGIEMMSSDTHGEDMV</sequence>
<keyword evidence="1" id="KW-0472">Membrane</keyword>
<protein>
    <submittedName>
        <fullName evidence="2">Predicted protein</fullName>
    </submittedName>
</protein>
<feature type="transmembrane region" description="Helical" evidence="1">
    <location>
        <begin position="65"/>
        <end position="85"/>
    </location>
</feature>
<proteinExistence type="predicted"/>
<feature type="transmembrane region" description="Helical" evidence="1">
    <location>
        <begin position="24"/>
        <end position="45"/>
    </location>
</feature>